<gene>
    <name evidence="10" type="ORF">MYCIT1_LOCUS10658</name>
</gene>
<evidence type="ECO:0000256" key="3">
    <source>
        <dbReference type="ARBA" id="ARBA00022801"/>
    </source>
</evidence>
<keyword evidence="2" id="KW-0547">Nucleotide-binding</keyword>
<evidence type="ECO:0000256" key="4">
    <source>
        <dbReference type="ARBA" id="ARBA00022806"/>
    </source>
</evidence>
<feature type="region of interest" description="Disordered" evidence="8">
    <location>
        <begin position="367"/>
        <end position="420"/>
    </location>
</feature>
<sequence length="420" mass="47083">MGTTKMSDKSSAGHSFQSVSVVPYERHHDRGCGDAQGLTLRNPAILRLEESEDEAANLSQYSVRCNEVDKFLLTYVILKLKLIKGKCILFVNDVERCYRLKLFLEQFSIKSCVLNSELPLNSRYHTVQEFNKGVYDYIIATDESGAGEMDSEDEKEDEESADENEGDEDDSQAVRITAPGQQEAKAIEQSQQTRQEYGVTRGVDFVDVACVLNFDLPSSARAYTHRVGRTARAGRTGMALSFISTGAGPDSKRMKGETMSDQRNDEKVFARIEAEQAARGSKLQEYKFDMKQVEAFRYRMEDALRSVTRSAIREARVGQLKTEILNSDKLKAHFEDNPMDLDYLRHDKPLHPTRVQPHMKHVPKYLLPRLRPSPAARKRPRANPGSSRSGRTERAVAPVDAAGATDEAATDEVANGKLIL</sequence>
<dbReference type="Gene3D" id="3.40.50.300">
    <property type="entry name" value="P-loop containing nucleotide triphosphate hydrolases"/>
    <property type="match status" value="1"/>
</dbReference>
<accession>A0AAD2Q269</accession>
<evidence type="ECO:0000259" key="9">
    <source>
        <dbReference type="PROSITE" id="PS51194"/>
    </source>
</evidence>
<keyword evidence="3" id="KW-0378">Hydrolase</keyword>
<dbReference type="InterPro" id="IPR027417">
    <property type="entry name" value="P-loop_NTPase"/>
</dbReference>
<evidence type="ECO:0000256" key="6">
    <source>
        <dbReference type="ARBA" id="ARBA00022884"/>
    </source>
</evidence>
<feature type="region of interest" description="Disordered" evidence="8">
    <location>
        <begin position="241"/>
        <end position="263"/>
    </location>
</feature>
<evidence type="ECO:0000313" key="10">
    <source>
        <dbReference type="EMBL" id="CAK5267818.1"/>
    </source>
</evidence>
<keyword evidence="4" id="KW-0347">Helicase</keyword>
<evidence type="ECO:0000256" key="1">
    <source>
        <dbReference type="ARBA" id="ARBA00012552"/>
    </source>
</evidence>
<dbReference type="GO" id="GO:0005829">
    <property type="term" value="C:cytosol"/>
    <property type="evidence" value="ECO:0007669"/>
    <property type="project" value="TreeGrafter"/>
</dbReference>
<dbReference type="GO" id="GO:0016787">
    <property type="term" value="F:hydrolase activity"/>
    <property type="evidence" value="ECO:0007669"/>
    <property type="project" value="UniProtKB-KW"/>
</dbReference>
<organism evidence="10 11">
    <name type="scientific">Mycena citricolor</name>
    <dbReference type="NCBI Taxonomy" id="2018698"/>
    <lineage>
        <taxon>Eukaryota</taxon>
        <taxon>Fungi</taxon>
        <taxon>Dikarya</taxon>
        <taxon>Basidiomycota</taxon>
        <taxon>Agaricomycotina</taxon>
        <taxon>Agaricomycetes</taxon>
        <taxon>Agaricomycetidae</taxon>
        <taxon>Agaricales</taxon>
        <taxon>Marasmiineae</taxon>
        <taxon>Mycenaceae</taxon>
        <taxon>Mycena</taxon>
    </lineage>
</organism>
<comment type="catalytic activity">
    <reaction evidence="7">
        <text>ATP + H2O = ADP + phosphate + H(+)</text>
        <dbReference type="Rhea" id="RHEA:13065"/>
        <dbReference type="ChEBI" id="CHEBI:15377"/>
        <dbReference type="ChEBI" id="CHEBI:15378"/>
        <dbReference type="ChEBI" id="CHEBI:30616"/>
        <dbReference type="ChEBI" id="CHEBI:43474"/>
        <dbReference type="ChEBI" id="CHEBI:456216"/>
        <dbReference type="EC" id="3.6.4.13"/>
    </reaction>
</comment>
<comment type="caution">
    <text evidence="10">The sequence shown here is derived from an EMBL/GenBank/DDBJ whole genome shotgun (WGS) entry which is preliminary data.</text>
</comment>
<name>A0AAD2Q269_9AGAR</name>
<proteinExistence type="predicted"/>
<reference evidence="10" key="1">
    <citation type="submission" date="2023-11" db="EMBL/GenBank/DDBJ databases">
        <authorList>
            <person name="De Vega J J."/>
            <person name="De Vega J J."/>
        </authorList>
    </citation>
    <scope>NUCLEOTIDE SEQUENCE</scope>
</reference>
<keyword evidence="6" id="KW-0694">RNA-binding</keyword>
<dbReference type="Pfam" id="PF00271">
    <property type="entry name" value="Helicase_C"/>
    <property type="match status" value="2"/>
</dbReference>
<dbReference type="EMBL" id="CAVNYO010000136">
    <property type="protein sequence ID" value="CAK5267818.1"/>
    <property type="molecule type" value="Genomic_DNA"/>
</dbReference>
<dbReference type="GO" id="GO:0003724">
    <property type="term" value="F:RNA helicase activity"/>
    <property type="evidence" value="ECO:0007669"/>
    <property type="project" value="UniProtKB-EC"/>
</dbReference>
<evidence type="ECO:0000256" key="5">
    <source>
        <dbReference type="ARBA" id="ARBA00022840"/>
    </source>
</evidence>
<dbReference type="SUPFAM" id="SSF52540">
    <property type="entry name" value="P-loop containing nucleoside triphosphate hydrolases"/>
    <property type="match status" value="1"/>
</dbReference>
<keyword evidence="11" id="KW-1185">Reference proteome</keyword>
<dbReference type="PROSITE" id="PS51194">
    <property type="entry name" value="HELICASE_CTER"/>
    <property type="match status" value="1"/>
</dbReference>
<dbReference type="Proteomes" id="UP001295794">
    <property type="component" value="Unassembled WGS sequence"/>
</dbReference>
<evidence type="ECO:0000256" key="8">
    <source>
        <dbReference type="SAM" id="MobiDB-lite"/>
    </source>
</evidence>
<feature type="region of interest" description="Disordered" evidence="8">
    <location>
        <begin position="145"/>
        <end position="173"/>
    </location>
</feature>
<dbReference type="InterPro" id="IPR001650">
    <property type="entry name" value="Helicase_C-like"/>
</dbReference>
<dbReference type="CDD" id="cd18787">
    <property type="entry name" value="SF2_C_DEAD"/>
    <property type="match status" value="1"/>
</dbReference>
<feature type="compositionally biased region" description="Acidic residues" evidence="8">
    <location>
        <begin position="149"/>
        <end position="171"/>
    </location>
</feature>
<dbReference type="GO" id="GO:0003723">
    <property type="term" value="F:RNA binding"/>
    <property type="evidence" value="ECO:0007669"/>
    <property type="project" value="UniProtKB-KW"/>
</dbReference>
<evidence type="ECO:0000313" key="11">
    <source>
        <dbReference type="Proteomes" id="UP001295794"/>
    </source>
</evidence>
<dbReference type="GO" id="GO:0005524">
    <property type="term" value="F:ATP binding"/>
    <property type="evidence" value="ECO:0007669"/>
    <property type="project" value="UniProtKB-KW"/>
</dbReference>
<protein>
    <recommendedName>
        <fullName evidence="1">RNA helicase</fullName>
        <ecNumber evidence="1">3.6.4.13</ecNumber>
    </recommendedName>
</protein>
<dbReference type="PANTHER" id="PTHR47959">
    <property type="entry name" value="ATP-DEPENDENT RNA HELICASE RHLE-RELATED"/>
    <property type="match status" value="1"/>
</dbReference>
<dbReference type="InterPro" id="IPR050079">
    <property type="entry name" value="DEAD_box_RNA_helicase"/>
</dbReference>
<feature type="compositionally biased region" description="Low complexity" evidence="8">
    <location>
        <begin position="397"/>
        <end position="413"/>
    </location>
</feature>
<keyword evidence="5" id="KW-0067">ATP-binding</keyword>
<evidence type="ECO:0000256" key="2">
    <source>
        <dbReference type="ARBA" id="ARBA00022741"/>
    </source>
</evidence>
<dbReference type="AlphaFoldDB" id="A0AAD2Q269"/>
<dbReference type="SMART" id="SM00490">
    <property type="entry name" value="HELICc"/>
    <property type="match status" value="1"/>
</dbReference>
<dbReference type="PANTHER" id="PTHR47959:SF21">
    <property type="entry name" value="DEAD-BOX HELICASE 56"/>
    <property type="match status" value="1"/>
</dbReference>
<evidence type="ECO:0000256" key="7">
    <source>
        <dbReference type="ARBA" id="ARBA00047984"/>
    </source>
</evidence>
<feature type="domain" description="Helicase C-terminal" evidence="9">
    <location>
        <begin position="72"/>
        <end position="294"/>
    </location>
</feature>
<feature type="compositionally biased region" description="Basic and acidic residues" evidence="8">
    <location>
        <begin position="250"/>
        <end position="263"/>
    </location>
</feature>
<dbReference type="EC" id="3.6.4.13" evidence="1"/>